<evidence type="ECO:0000256" key="2">
    <source>
        <dbReference type="HAMAP-Rule" id="MF_01539"/>
    </source>
</evidence>
<dbReference type="EC" id="6.3.4.-" evidence="2"/>
<dbReference type="HAMAP" id="MF_01539">
    <property type="entry name" value="TmcAL"/>
    <property type="match status" value="1"/>
</dbReference>
<keyword evidence="2" id="KW-0547">Nucleotide-binding</keyword>
<evidence type="ECO:0000256" key="1">
    <source>
        <dbReference type="ARBA" id="ARBA00022694"/>
    </source>
</evidence>
<dbReference type="PANTHER" id="PTHR37825">
    <property type="entry name" value="TRNA(MET) CYTIDINE ACETATE LIGASE"/>
    <property type="match status" value="1"/>
</dbReference>
<dbReference type="GO" id="GO:0005737">
    <property type="term" value="C:cytoplasm"/>
    <property type="evidence" value="ECO:0007669"/>
    <property type="project" value="UniProtKB-SubCell"/>
</dbReference>
<comment type="caution">
    <text evidence="2">Lacks conserved residue(s) required for the propagation of feature annotation.</text>
</comment>
<dbReference type="GO" id="GO:0016879">
    <property type="term" value="F:ligase activity, forming carbon-nitrogen bonds"/>
    <property type="evidence" value="ECO:0007669"/>
    <property type="project" value="UniProtKB-UniRule"/>
</dbReference>
<comment type="caution">
    <text evidence="3">The sequence shown here is derived from an EMBL/GenBank/DDBJ whole genome shotgun (WGS) entry which is preliminary data.</text>
</comment>
<organism evidence="3 4">
    <name type="scientific">Breznakia blatticola</name>
    <dbReference type="NCBI Taxonomy" id="1754012"/>
    <lineage>
        <taxon>Bacteria</taxon>
        <taxon>Bacillati</taxon>
        <taxon>Bacillota</taxon>
        <taxon>Erysipelotrichia</taxon>
        <taxon>Erysipelotrichales</taxon>
        <taxon>Erysipelotrichaceae</taxon>
        <taxon>Breznakia</taxon>
    </lineage>
</organism>
<feature type="binding site" evidence="2">
    <location>
        <position position="170"/>
    </location>
    <ligand>
        <name>ATP</name>
        <dbReference type="ChEBI" id="CHEBI:30616"/>
    </ligand>
</feature>
<comment type="function">
    <text evidence="2">Catalyzes the formation of N(4)-acetylcytidine (ac(4)C) at the wobble position of elongator tRNA(Met), using acetate and ATP as substrates. First activates an acetate ion to form acetyladenylate (Ac-AMP) and then transfers the acetyl group to tRNA to form ac(4)C34.</text>
</comment>
<keyword evidence="1 2" id="KW-0819">tRNA processing</keyword>
<dbReference type="SUPFAM" id="SSF52374">
    <property type="entry name" value="Nucleotidylyl transferase"/>
    <property type="match status" value="1"/>
</dbReference>
<sequence>MYMRKLTVCGIVCEYNPFHNGHIHHIQQAKVISKCDVLVCIMSGNFVQRGEPAIIDKWERTKIALDYGVDIVVELPYIYATQSANHFAKASIDILKMMQVDCIVFGSESNDVSFLHSLVAKEKQLIKKPGQSSAKAYEEMFGDLSPNDILGYNYIKAIGDAPIAAYTIQRTNAYHGKQLTGSVSSATSIRNQIANQQVVSNTTPMTNLDDRFLMEHYFPFIKYQLQVLSKQELAAIFLMDEGMESHLYKQVELAVSYDDFIKRAITKRYTKASIQRSLIHLLTHTTKQVVNSLPALDYVRILGFNQTGQNYLANIKEDIHLASSFGQIPQVYRDMEYKAAQVYASVLPLDKQAAFIKKEIQQPIIKKDSVF</sequence>
<dbReference type="EMBL" id="SODD01000001">
    <property type="protein sequence ID" value="TDW26368.1"/>
    <property type="molecule type" value="Genomic_DNA"/>
</dbReference>
<dbReference type="GO" id="GO:0000049">
    <property type="term" value="F:tRNA binding"/>
    <property type="evidence" value="ECO:0007669"/>
    <property type="project" value="UniProtKB-KW"/>
</dbReference>
<comment type="catalytic activity">
    <reaction evidence="2">
        <text>cytidine(34) in elongator tRNA(Met) + acetate + ATP = N(4)-acetylcytidine(34) in elongator tRNA(Met) + AMP + diphosphate</text>
        <dbReference type="Rhea" id="RHEA:58144"/>
        <dbReference type="Rhea" id="RHEA-COMP:10693"/>
        <dbReference type="Rhea" id="RHEA-COMP:10694"/>
        <dbReference type="ChEBI" id="CHEBI:30089"/>
        <dbReference type="ChEBI" id="CHEBI:30616"/>
        <dbReference type="ChEBI" id="CHEBI:33019"/>
        <dbReference type="ChEBI" id="CHEBI:74900"/>
        <dbReference type="ChEBI" id="CHEBI:82748"/>
        <dbReference type="ChEBI" id="CHEBI:456215"/>
    </reaction>
</comment>
<dbReference type="Proteomes" id="UP000294743">
    <property type="component" value="Unassembled WGS sequence"/>
</dbReference>
<feature type="binding site" evidence="2">
    <location>
        <position position="147"/>
    </location>
    <ligand>
        <name>ATP</name>
        <dbReference type="ChEBI" id="CHEBI:30616"/>
    </ligand>
</feature>
<dbReference type="InterPro" id="IPR014729">
    <property type="entry name" value="Rossmann-like_a/b/a_fold"/>
</dbReference>
<gene>
    <name evidence="2" type="primary">tmcAL</name>
    <name evidence="3" type="ORF">EDD63_10183</name>
</gene>
<dbReference type="GO" id="GO:0005524">
    <property type="term" value="F:ATP binding"/>
    <property type="evidence" value="ECO:0007669"/>
    <property type="project" value="UniProtKB-KW"/>
</dbReference>
<dbReference type="Gene3D" id="3.40.50.620">
    <property type="entry name" value="HUPs"/>
    <property type="match status" value="1"/>
</dbReference>
<dbReference type="Pfam" id="PF05636">
    <property type="entry name" value="HIGH_NTase1"/>
    <property type="match status" value="1"/>
</dbReference>
<dbReference type="AlphaFoldDB" id="A0A4R8A7B3"/>
<keyword evidence="2" id="KW-0963">Cytoplasm</keyword>
<keyword evidence="2" id="KW-0067">ATP-binding</keyword>
<dbReference type="GO" id="GO:0006400">
    <property type="term" value="P:tRNA modification"/>
    <property type="evidence" value="ECO:0007669"/>
    <property type="project" value="UniProtKB-UniRule"/>
</dbReference>
<evidence type="ECO:0000313" key="4">
    <source>
        <dbReference type="Proteomes" id="UP000294743"/>
    </source>
</evidence>
<keyword evidence="2" id="KW-0694">RNA-binding</keyword>
<evidence type="ECO:0000313" key="3">
    <source>
        <dbReference type="EMBL" id="TDW26368.1"/>
    </source>
</evidence>
<dbReference type="PANTHER" id="PTHR37825:SF1">
    <property type="entry name" value="TRNA(MET) CYTIDINE ACETATE LIGASE"/>
    <property type="match status" value="1"/>
</dbReference>
<dbReference type="GO" id="GO:0016740">
    <property type="term" value="F:transferase activity"/>
    <property type="evidence" value="ECO:0007669"/>
    <property type="project" value="UniProtKB-KW"/>
</dbReference>
<accession>A0A4R8A7B3</accession>
<dbReference type="OrthoDB" id="9769796at2"/>
<comment type="similarity">
    <text evidence="2">Belongs to the TmcAL family.</text>
</comment>
<dbReference type="InterPro" id="IPR008513">
    <property type="entry name" value="tRNA(Met)_cyd_acetate_ligase"/>
</dbReference>
<protein>
    <recommendedName>
        <fullName evidence="2">tRNA(Met) cytidine acetate ligase</fullName>
        <ecNumber evidence="2">6.3.4.-</ecNumber>
    </recommendedName>
</protein>
<comment type="subcellular location">
    <subcellularLocation>
        <location evidence="2">Cytoplasm</location>
    </subcellularLocation>
</comment>
<feature type="binding site" evidence="2">
    <location>
        <begin position="12"/>
        <end position="25"/>
    </location>
    <ligand>
        <name>ATP</name>
        <dbReference type="ChEBI" id="CHEBI:30616"/>
    </ligand>
</feature>
<name>A0A4R8A7B3_9FIRM</name>
<keyword evidence="4" id="KW-1185">Reference proteome</keyword>
<keyword evidence="2" id="KW-0820">tRNA-binding</keyword>
<feature type="binding site" evidence="2">
    <location>
        <position position="106"/>
    </location>
    <ligand>
        <name>ATP</name>
        <dbReference type="ChEBI" id="CHEBI:30616"/>
    </ligand>
</feature>
<proteinExistence type="inferred from homology"/>
<keyword evidence="3" id="KW-0808">Transferase</keyword>
<reference evidence="3 4" key="1">
    <citation type="submission" date="2019-03" db="EMBL/GenBank/DDBJ databases">
        <title>Genomic Encyclopedia of Type Strains, Phase IV (KMG-IV): sequencing the most valuable type-strain genomes for metagenomic binning, comparative biology and taxonomic classification.</title>
        <authorList>
            <person name="Goeker M."/>
        </authorList>
    </citation>
    <scope>NUCLEOTIDE SEQUENCE [LARGE SCALE GENOMIC DNA]</scope>
    <source>
        <strain evidence="3 4">DSM 28867</strain>
    </source>
</reference>
<keyword evidence="2" id="KW-0436">Ligase</keyword>